<evidence type="ECO:0000256" key="2">
    <source>
        <dbReference type="ARBA" id="ARBA00022729"/>
    </source>
</evidence>
<gene>
    <name evidence="3" type="ORF">ACEG17_01000</name>
</gene>
<evidence type="ECO:0000313" key="4">
    <source>
        <dbReference type="Proteomes" id="UP001571581"/>
    </source>
</evidence>
<protein>
    <submittedName>
        <fullName evidence="3">MlaA family lipoprotein</fullName>
    </submittedName>
</protein>
<dbReference type="EMBL" id="JBGORW010000001">
    <property type="protein sequence ID" value="MFA3798769.1"/>
    <property type="molecule type" value="Genomic_DNA"/>
</dbReference>
<proteinExistence type="inferred from homology"/>
<name>A0ABV4S6V8_9FUSO</name>
<dbReference type="Pfam" id="PF04333">
    <property type="entry name" value="MlaA"/>
    <property type="match status" value="1"/>
</dbReference>
<dbReference type="PANTHER" id="PTHR30035">
    <property type="entry name" value="LIPOPROTEIN VACJ-RELATED"/>
    <property type="match status" value="1"/>
</dbReference>
<organism evidence="3 4">
    <name type="scientific">Leptotrichia hongkongensis</name>
    <dbReference type="NCBI Taxonomy" id="554406"/>
    <lineage>
        <taxon>Bacteria</taxon>
        <taxon>Fusobacteriati</taxon>
        <taxon>Fusobacteriota</taxon>
        <taxon>Fusobacteriia</taxon>
        <taxon>Fusobacteriales</taxon>
        <taxon>Leptotrichiaceae</taxon>
        <taxon>Leptotrichia</taxon>
    </lineage>
</organism>
<evidence type="ECO:0000313" key="3">
    <source>
        <dbReference type="EMBL" id="MFA3798769.1"/>
    </source>
</evidence>
<reference evidence="3 4" key="1">
    <citation type="submission" date="2024-07" db="EMBL/GenBank/DDBJ databases">
        <authorList>
            <person name="Li X.-J."/>
            <person name="Wang X."/>
        </authorList>
    </citation>
    <scope>NUCLEOTIDE SEQUENCE [LARGE SCALE GENOMIC DNA]</scope>
    <source>
        <strain evidence="3 4">DSM 23441</strain>
    </source>
</reference>
<keyword evidence="2" id="KW-0732">Signal</keyword>
<keyword evidence="4" id="KW-1185">Reference proteome</keyword>
<comment type="similarity">
    <text evidence="1">Belongs to the MlaA family.</text>
</comment>
<comment type="caution">
    <text evidence="3">The sequence shown here is derived from an EMBL/GenBank/DDBJ whole genome shotgun (WGS) entry which is preliminary data.</text>
</comment>
<accession>A0ABV4S6V8</accession>
<keyword evidence="3" id="KW-0449">Lipoprotein</keyword>
<dbReference type="Proteomes" id="UP001571581">
    <property type="component" value="Unassembled WGS sequence"/>
</dbReference>
<sequence length="326" mass="36284">MAGKNKLIMFGTMLAVATLGKAELMEIKNENTITYIEERNKEADDDLFVEFVNGKTQETSDKNIKLVPQTNIKIKKNKPDTNKYIAFEEDGYGVLANNLEELNEDYIVSNQVFQLTGINDSLEPFNRRMYAFNTQIDKKIVYPASRIYAAVVPKPIRKGISNFYNNFSEIPTFVNSVLQLKPGKAVNALGRFVVNSTVGVLGVADVAKNMGMKRDPETMGDTLGHYGVKTGSFLVLPVLGPSDLRDAVGAGIDSISEGAVRRVAEEKLFFDTGVFDKNIYGFTKPVVTGLNASSMIGMRYGDLNSPFEYDLVKAIYYNYRKIQVIK</sequence>
<evidence type="ECO:0000256" key="1">
    <source>
        <dbReference type="ARBA" id="ARBA00010634"/>
    </source>
</evidence>
<dbReference type="PRINTS" id="PR01805">
    <property type="entry name" value="VACJLIPOPROT"/>
</dbReference>
<dbReference type="PANTHER" id="PTHR30035:SF3">
    <property type="entry name" value="INTERMEMBRANE PHOSPHOLIPID TRANSPORT SYSTEM LIPOPROTEIN MLAA"/>
    <property type="match status" value="1"/>
</dbReference>
<dbReference type="RefSeq" id="WP_372582212.1">
    <property type="nucleotide sequence ID" value="NZ_JBGORW010000001.1"/>
</dbReference>
<dbReference type="InterPro" id="IPR007428">
    <property type="entry name" value="MlaA"/>
</dbReference>